<evidence type="ECO:0000313" key="4">
    <source>
        <dbReference type="Proteomes" id="UP000326364"/>
    </source>
</evidence>
<name>A0A5J5I7F3_9SPHN</name>
<sequence>MAEELGVGHSRYQYFEDPNRYKKAALPIDLTRAVAEVLTRYGVDPAEVMVLAGLTDTEAEPEAREIESQRPTFLSISLPVILPSEVALRDMFRSLLVLVPEGASKDEAAEILARRLPAGLAAIGPLSLDQASVASLAGGAIPQSPATDRPESRP</sequence>
<evidence type="ECO:0000313" key="1">
    <source>
        <dbReference type="EMBL" id="KAA9020755.1"/>
    </source>
</evidence>
<comment type="caution">
    <text evidence="2">The sequence shown here is derived from an EMBL/GenBank/DDBJ whole genome shotgun (WGS) entry which is preliminary data.</text>
</comment>
<dbReference type="AlphaFoldDB" id="A0A5J5I7F3"/>
<proteinExistence type="predicted"/>
<evidence type="ECO:0000313" key="2">
    <source>
        <dbReference type="EMBL" id="KAA9033081.1"/>
    </source>
</evidence>
<gene>
    <name evidence="2" type="ORF">F4U95_03565</name>
    <name evidence="1" type="ORF">F4U96_03565</name>
</gene>
<keyword evidence="4" id="KW-1185">Reference proteome</keyword>
<dbReference type="Proteomes" id="UP000325933">
    <property type="component" value="Unassembled WGS sequence"/>
</dbReference>
<dbReference type="EMBL" id="VYQB01000002">
    <property type="protein sequence ID" value="KAA9020755.1"/>
    <property type="molecule type" value="Genomic_DNA"/>
</dbReference>
<dbReference type="EMBL" id="VYQA01000002">
    <property type="protein sequence ID" value="KAA9033081.1"/>
    <property type="molecule type" value="Genomic_DNA"/>
</dbReference>
<evidence type="ECO:0000313" key="3">
    <source>
        <dbReference type="Proteomes" id="UP000325933"/>
    </source>
</evidence>
<dbReference type="Proteomes" id="UP000326364">
    <property type="component" value="Unassembled WGS sequence"/>
</dbReference>
<reference evidence="3 4" key="1">
    <citation type="submission" date="2019-09" db="EMBL/GenBank/DDBJ databases">
        <authorList>
            <person name="Feng G."/>
        </authorList>
    </citation>
    <scope>NUCLEOTIDE SEQUENCE [LARGE SCALE GENOMIC DNA]</scope>
    <source>
        <strain evidence="2 3">KACC 19283</strain>
        <strain evidence="1 4">KACC 19284</strain>
    </source>
</reference>
<organism evidence="2 3">
    <name type="scientific">Sphingobium limneticum</name>
    <dbReference type="NCBI Taxonomy" id="1007511"/>
    <lineage>
        <taxon>Bacteria</taxon>
        <taxon>Pseudomonadati</taxon>
        <taxon>Pseudomonadota</taxon>
        <taxon>Alphaproteobacteria</taxon>
        <taxon>Sphingomonadales</taxon>
        <taxon>Sphingomonadaceae</taxon>
        <taxon>Sphingobium</taxon>
    </lineage>
</organism>
<accession>A0A5J5I7F3</accession>
<dbReference type="RefSeq" id="WP_150424598.1">
    <property type="nucleotide sequence ID" value="NZ_VYQA01000002.1"/>
</dbReference>
<protein>
    <submittedName>
        <fullName evidence="2">XRE family transcriptional regulator</fullName>
    </submittedName>
</protein>